<protein>
    <submittedName>
        <fullName evidence="1">Flagellar biosynthesis regulator FlaF</fullName>
    </submittedName>
</protein>
<dbReference type="NCBIfam" id="NF009435">
    <property type="entry name" value="PRK12794.1"/>
    <property type="match status" value="1"/>
</dbReference>
<reference evidence="2" key="1">
    <citation type="submission" date="2019-06" db="EMBL/GenBank/DDBJ databases">
        <title>The complete genome of Emcibacter congregatus ZYLT.</title>
        <authorList>
            <person name="Zhao Z."/>
        </authorList>
    </citation>
    <scope>NUCLEOTIDE SEQUENCE [LARGE SCALE GENOMIC DNA]</scope>
    <source>
        <strain evidence="2">MCCC 1A06723</strain>
    </source>
</reference>
<sequence length="141" mass="15529">MSLEAYQKTQQATETASQTEYRIFTQVTRALMDARELPTTDKRLHEALHWNRRLWSTLATDCAVEGNKLPDILRGQIVSLSIWVSKYSSQVAKGEENVDALITINRNIMDGLAAQASLSSSGAAREESAGAPTQPFTSTTI</sequence>
<proteinExistence type="predicted"/>
<gene>
    <name evidence="1" type="primary">flaF</name>
    <name evidence="1" type="ORF">FIV46_01690</name>
</gene>
<dbReference type="Pfam" id="PF07309">
    <property type="entry name" value="FlaF"/>
    <property type="match status" value="1"/>
</dbReference>
<keyword evidence="1" id="KW-0282">Flagellum</keyword>
<dbReference type="GO" id="GO:0044781">
    <property type="term" value="P:bacterial-type flagellum organization"/>
    <property type="evidence" value="ECO:0007669"/>
    <property type="project" value="InterPro"/>
</dbReference>
<keyword evidence="2" id="KW-1185">Reference proteome</keyword>
<dbReference type="OrthoDB" id="9808944at2"/>
<accession>A0A501PRS0</accession>
<dbReference type="EMBL" id="VFIY01000004">
    <property type="protein sequence ID" value="TPD62817.1"/>
    <property type="molecule type" value="Genomic_DNA"/>
</dbReference>
<dbReference type="Proteomes" id="UP000319148">
    <property type="component" value="Unassembled WGS sequence"/>
</dbReference>
<dbReference type="InterPro" id="IPR010845">
    <property type="entry name" value="FlaF"/>
</dbReference>
<comment type="caution">
    <text evidence="1">The sequence shown here is derived from an EMBL/GenBank/DDBJ whole genome shotgun (WGS) entry which is preliminary data.</text>
</comment>
<keyword evidence="1" id="KW-0969">Cilium</keyword>
<name>A0A501PRS0_9PROT</name>
<evidence type="ECO:0000313" key="2">
    <source>
        <dbReference type="Proteomes" id="UP000319148"/>
    </source>
</evidence>
<organism evidence="1 2">
    <name type="scientific">Emcibacter nanhaiensis</name>
    <dbReference type="NCBI Taxonomy" id="1505037"/>
    <lineage>
        <taxon>Bacteria</taxon>
        <taxon>Pseudomonadati</taxon>
        <taxon>Pseudomonadota</taxon>
        <taxon>Alphaproteobacteria</taxon>
        <taxon>Emcibacterales</taxon>
        <taxon>Emcibacteraceae</taxon>
        <taxon>Emcibacter</taxon>
    </lineage>
</organism>
<evidence type="ECO:0000313" key="1">
    <source>
        <dbReference type="EMBL" id="TPD62817.1"/>
    </source>
</evidence>
<dbReference type="AlphaFoldDB" id="A0A501PRS0"/>
<dbReference type="RefSeq" id="WP_139938067.1">
    <property type="nucleotide sequence ID" value="NZ_JBHSYP010000022.1"/>
</dbReference>
<keyword evidence="1" id="KW-0966">Cell projection</keyword>